<organism evidence="2 3">
    <name type="scientific">Commensalibacter melissae</name>
    <dbReference type="NCBI Taxonomy" id="2070537"/>
    <lineage>
        <taxon>Bacteria</taxon>
        <taxon>Pseudomonadati</taxon>
        <taxon>Pseudomonadota</taxon>
        <taxon>Alphaproteobacteria</taxon>
        <taxon>Acetobacterales</taxon>
        <taxon>Acetobacteraceae</taxon>
    </lineage>
</organism>
<evidence type="ECO:0000313" key="2">
    <source>
        <dbReference type="EMBL" id="PXY99824.1"/>
    </source>
</evidence>
<protein>
    <submittedName>
        <fullName evidence="2">DUF262 domain-containing protein</fullName>
    </submittedName>
</protein>
<dbReference type="InterPro" id="IPR004919">
    <property type="entry name" value="GmrSD_N"/>
</dbReference>
<dbReference type="EMBL" id="QGLT01000004">
    <property type="protein sequence ID" value="PXY99824.1"/>
    <property type="molecule type" value="Genomic_DNA"/>
</dbReference>
<dbReference type="AlphaFoldDB" id="A0A318N0L2"/>
<evidence type="ECO:0000313" key="3">
    <source>
        <dbReference type="Proteomes" id="UP000247565"/>
    </source>
</evidence>
<feature type="domain" description="GmrSD restriction endonucleases N-terminal" evidence="1">
    <location>
        <begin position="24"/>
        <end position="188"/>
    </location>
</feature>
<reference evidence="2 3" key="1">
    <citation type="submission" date="2018-05" db="EMBL/GenBank/DDBJ databases">
        <title>Reference genomes for bee gut microbiota database.</title>
        <authorList>
            <person name="Ellegaard K.M."/>
        </authorList>
    </citation>
    <scope>NUCLEOTIDE SEQUENCE [LARGE SCALE GENOMIC DNA]</scope>
    <source>
        <strain evidence="2 3">ESL0284</strain>
    </source>
</reference>
<accession>A0A318N0L2</accession>
<proteinExistence type="predicted"/>
<name>A0A318N0L2_9PROT</name>
<dbReference type="PANTHER" id="PTHR39639">
    <property type="entry name" value="CHROMOSOME 16, WHOLE GENOME SHOTGUN SEQUENCE"/>
    <property type="match status" value="1"/>
</dbReference>
<evidence type="ECO:0000259" key="1">
    <source>
        <dbReference type="Pfam" id="PF03235"/>
    </source>
</evidence>
<keyword evidence="3" id="KW-1185">Reference proteome</keyword>
<gene>
    <name evidence="2" type="ORF">DK869_07760</name>
</gene>
<dbReference type="Pfam" id="PF03235">
    <property type="entry name" value="GmrSD_N"/>
    <property type="match status" value="1"/>
</dbReference>
<sequence>MDELQKEIDAARLKVRTDSYPMSIGEIVNMYDDGDLKIRPEFQRLYRWTIFQKSRFIESILLGIPLPSIFVAQNEEGIWELVDGLQRISTILEFMGKLKKEDETSELYPPLKLISTDYLKKLQDKVWEGQEGDNNVIHKNIKRIFKREKIDIKILQRESETDTKFEIFQRLNTGGSKLSDQEVRNVLLLMVNANAQHWIENFAKNKDFIETLPISERQKNESYDNELVVRYLCLRNIPSNSLNPSLQDVAPYLNQFVTTILNNDYDYENEKKLFDKTFEYLNKYFGEKAFKKYNSEKKDYTGAISMPIFEMVSYGVSYAFDKNKVVKPEELEEKIIKAKKDRATKLSEDPALERNIRPIDRMKNMVKQGKELIGS</sequence>
<dbReference type="Proteomes" id="UP000247565">
    <property type="component" value="Unassembled WGS sequence"/>
</dbReference>
<comment type="caution">
    <text evidence="2">The sequence shown here is derived from an EMBL/GenBank/DDBJ whole genome shotgun (WGS) entry which is preliminary data.</text>
</comment>
<dbReference type="RefSeq" id="WP_110439444.1">
    <property type="nucleotide sequence ID" value="NZ_CP046393.1"/>
</dbReference>
<dbReference type="OrthoDB" id="9787127at2"/>
<dbReference type="PANTHER" id="PTHR39639:SF1">
    <property type="entry name" value="DUF262 DOMAIN-CONTAINING PROTEIN"/>
    <property type="match status" value="1"/>
</dbReference>